<proteinExistence type="predicted"/>
<protein>
    <submittedName>
        <fullName evidence="1">Uncharacterized protein</fullName>
    </submittedName>
</protein>
<keyword evidence="2" id="KW-1185">Reference proteome</keyword>
<dbReference type="RefSeq" id="WP_164038248.1">
    <property type="nucleotide sequence ID" value="NZ_JAAGNZ010000001.1"/>
</dbReference>
<name>A0A6M0IHH4_9BACT</name>
<dbReference type="InterPro" id="IPR036388">
    <property type="entry name" value="WH-like_DNA-bd_sf"/>
</dbReference>
<reference evidence="1 2" key="1">
    <citation type="submission" date="2020-02" db="EMBL/GenBank/DDBJ databases">
        <title>Draft genome sequence of two Spirosoma agri KCTC 52727 and Spirosoma terrae KCTC 52035.</title>
        <authorList>
            <person name="Rojas J."/>
            <person name="Ambika Manirajan B."/>
            <person name="Ratering S."/>
            <person name="Suarez C."/>
            <person name="Schnell S."/>
        </authorList>
    </citation>
    <scope>NUCLEOTIDE SEQUENCE [LARGE SCALE GENOMIC DNA]</scope>
    <source>
        <strain evidence="1 2">KCTC 52727</strain>
    </source>
</reference>
<accession>A0A6M0IHH4</accession>
<dbReference type="Gene3D" id="1.10.10.10">
    <property type="entry name" value="Winged helix-like DNA-binding domain superfamily/Winged helix DNA-binding domain"/>
    <property type="match status" value="1"/>
</dbReference>
<comment type="caution">
    <text evidence="1">The sequence shown here is derived from an EMBL/GenBank/DDBJ whole genome shotgun (WGS) entry which is preliminary data.</text>
</comment>
<dbReference type="EMBL" id="JAAGNZ010000001">
    <property type="protein sequence ID" value="NEU67729.1"/>
    <property type="molecule type" value="Genomic_DNA"/>
</dbReference>
<organism evidence="1 2">
    <name type="scientific">Spirosoma agri</name>
    <dbReference type="NCBI Taxonomy" id="1987381"/>
    <lineage>
        <taxon>Bacteria</taxon>
        <taxon>Pseudomonadati</taxon>
        <taxon>Bacteroidota</taxon>
        <taxon>Cytophagia</taxon>
        <taxon>Cytophagales</taxon>
        <taxon>Cytophagaceae</taxon>
        <taxon>Spirosoma</taxon>
    </lineage>
</organism>
<evidence type="ECO:0000313" key="1">
    <source>
        <dbReference type="EMBL" id="NEU67729.1"/>
    </source>
</evidence>
<sequence>MNRSLPIAVVKKCLSAPSDALRALQRLAVETIDGKQSGIGPDYPLTTWPGQRTTARLAAVANVRWSGQVAHPFGINGSLTHSLVMLLTFIYYHILTAVSEQMANRQLVPQSNFDQEVVQGVIAELLVNKLLITCTDKRTGTTFYKLTELGEASLETYERENPALIIRRTGG</sequence>
<gene>
    <name evidence="1" type="ORF">GK091_12630</name>
</gene>
<evidence type="ECO:0000313" key="2">
    <source>
        <dbReference type="Proteomes" id="UP000477386"/>
    </source>
</evidence>
<dbReference type="Proteomes" id="UP000477386">
    <property type="component" value="Unassembled WGS sequence"/>
</dbReference>
<dbReference type="AlphaFoldDB" id="A0A6M0IHH4"/>